<evidence type="ECO:0000313" key="10">
    <source>
        <dbReference type="Proteomes" id="UP000609651"/>
    </source>
</evidence>
<keyword evidence="10" id="KW-1185">Reference proteome</keyword>
<protein>
    <recommendedName>
        <fullName evidence="3 6">Flagellar basal-body rod protein FlgC</fullName>
    </recommendedName>
</protein>
<dbReference type="Pfam" id="PF00460">
    <property type="entry name" value="Flg_bb_rod"/>
    <property type="match status" value="1"/>
</dbReference>
<keyword evidence="9" id="KW-0966">Cell projection</keyword>
<feature type="domain" description="Flagellar basal-body/hook protein C-terminal" evidence="8">
    <location>
        <begin position="99"/>
        <end position="141"/>
    </location>
</feature>
<evidence type="ECO:0000256" key="3">
    <source>
        <dbReference type="ARBA" id="ARBA00017941"/>
    </source>
</evidence>
<sequence length="144" mass="15168">MFQAFDVSTSALVAQRARLDTIAGNVANANSTRDESGRAEPFRRRFVQFAAAEMGAAGTGSTSGAPRTATGVQFEVKTDETTPLRAVHAPGHPDAGPDGMLMLPNVDLTSEFVNAVEAARAYEANVTAVELSKQVAEQSMRILG</sequence>
<dbReference type="InterPro" id="IPR001444">
    <property type="entry name" value="Flag_bb_rod_N"/>
</dbReference>
<dbReference type="InterPro" id="IPR006299">
    <property type="entry name" value="FlgC"/>
</dbReference>
<accession>A0ABX1VFV9</accession>
<comment type="caution">
    <text evidence="9">The sequence shown here is derived from an EMBL/GenBank/DDBJ whole genome shotgun (WGS) entry which is preliminary data.</text>
</comment>
<name>A0ABX1VFV9_9PLAN</name>
<comment type="similarity">
    <text evidence="2">Belongs to the flagella basal body rod proteins family.</text>
</comment>
<feature type="domain" description="Flagellar basal body rod protein N-terminal" evidence="7">
    <location>
        <begin position="6"/>
        <end position="32"/>
    </location>
</feature>
<evidence type="ECO:0000259" key="8">
    <source>
        <dbReference type="Pfam" id="PF06429"/>
    </source>
</evidence>
<comment type="subunit">
    <text evidence="5 6">The basal body constitutes a major portion of the flagellar organelle and consists of four rings (L,P,S, and M) mounted on a central rod. The rod consists of about 26 subunits of FlgG in the distal portion, and FlgB, FlgC and FlgF are thought to build up the proximal portion of the rod with about 6 subunits each.</text>
</comment>
<evidence type="ECO:0000256" key="6">
    <source>
        <dbReference type="RuleBase" id="RU362062"/>
    </source>
</evidence>
<gene>
    <name evidence="9" type="primary">flgC</name>
    <name evidence="9" type="ORF">LzC2_30950</name>
</gene>
<dbReference type="NCBIfam" id="TIGR01395">
    <property type="entry name" value="FlgC"/>
    <property type="match status" value="1"/>
</dbReference>
<keyword evidence="9" id="KW-0282">Flagellum</keyword>
<keyword evidence="9" id="KW-0969">Cilium</keyword>
<reference evidence="9 10" key="1">
    <citation type="journal article" date="2020" name="Syst. Appl. Microbiol.">
        <title>Alienimonas chondri sp. nov., a novel planctomycete isolated from the biofilm of the red alga Chondrus crispus.</title>
        <authorList>
            <person name="Vitorino I."/>
            <person name="Albuquerque L."/>
            <person name="Wiegand S."/>
            <person name="Kallscheuer N."/>
            <person name="da Costa M.S."/>
            <person name="Lobo-da-Cunha A."/>
            <person name="Jogler C."/>
            <person name="Lage O.M."/>
        </authorList>
    </citation>
    <scope>NUCLEOTIDE SEQUENCE [LARGE SCALE GENOMIC DNA]</scope>
    <source>
        <strain evidence="9 10">LzC2</strain>
    </source>
</reference>
<dbReference type="PANTHER" id="PTHR30435">
    <property type="entry name" value="FLAGELLAR PROTEIN"/>
    <property type="match status" value="1"/>
</dbReference>
<evidence type="ECO:0000259" key="7">
    <source>
        <dbReference type="Pfam" id="PF00460"/>
    </source>
</evidence>
<dbReference type="Pfam" id="PF06429">
    <property type="entry name" value="Flg_bbr_C"/>
    <property type="match status" value="1"/>
</dbReference>
<organism evidence="9 10">
    <name type="scientific">Alienimonas chondri</name>
    <dbReference type="NCBI Taxonomy" id="2681879"/>
    <lineage>
        <taxon>Bacteria</taxon>
        <taxon>Pseudomonadati</taxon>
        <taxon>Planctomycetota</taxon>
        <taxon>Planctomycetia</taxon>
        <taxon>Planctomycetales</taxon>
        <taxon>Planctomycetaceae</taxon>
        <taxon>Alienimonas</taxon>
    </lineage>
</organism>
<dbReference type="Proteomes" id="UP000609651">
    <property type="component" value="Unassembled WGS sequence"/>
</dbReference>
<evidence type="ECO:0000256" key="1">
    <source>
        <dbReference type="ARBA" id="ARBA00004117"/>
    </source>
</evidence>
<evidence type="ECO:0000256" key="2">
    <source>
        <dbReference type="ARBA" id="ARBA00009677"/>
    </source>
</evidence>
<evidence type="ECO:0000256" key="4">
    <source>
        <dbReference type="ARBA" id="ARBA00023143"/>
    </source>
</evidence>
<dbReference type="RefSeq" id="WP_171188574.1">
    <property type="nucleotide sequence ID" value="NZ_WTPX01000113.1"/>
</dbReference>
<proteinExistence type="inferred from homology"/>
<keyword evidence="4 6" id="KW-0975">Bacterial flagellum</keyword>
<comment type="subcellular location">
    <subcellularLocation>
        <location evidence="1 6">Bacterial flagellum basal body</location>
    </subcellularLocation>
</comment>
<dbReference type="EMBL" id="WTPX01000113">
    <property type="protein sequence ID" value="NNJ26998.1"/>
    <property type="molecule type" value="Genomic_DNA"/>
</dbReference>
<dbReference type="InterPro" id="IPR010930">
    <property type="entry name" value="Flg_bb/hook_C_dom"/>
</dbReference>
<evidence type="ECO:0000256" key="5">
    <source>
        <dbReference type="ARBA" id="ARBA00025933"/>
    </source>
</evidence>
<evidence type="ECO:0000313" key="9">
    <source>
        <dbReference type="EMBL" id="NNJ26998.1"/>
    </source>
</evidence>
<dbReference type="PANTHER" id="PTHR30435:SF2">
    <property type="entry name" value="FLAGELLAR BASAL-BODY ROD PROTEIN FLGC"/>
    <property type="match status" value="1"/>
</dbReference>